<name>A0A2G8RNV4_9APHY</name>
<feature type="compositionally biased region" description="Basic residues" evidence="1">
    <location>
        <begin position="96"/>
        <end position="105"/>
    </location>
</feature>
<reference evidence="2 3" key="1">
    <citation type="journal article" date="2015" name="Sci. Rep.">
        <title>Chromosome-level genome map provides insights into diverse defense mechanisms in the medicinal fungus Ganoderma sinense.</title>
        <authorList>
            <person name="Zhu Y."/>
            <person name="Xu J."/>
            <person name="Sun C."/>
            <person name="Zhou S."/>
            <person name="Xu H."/>
            <person name="Nelson D.R."/>
            <person name="Qian J."/>
            <person name="Song J."/>
            <person name="Luo H."/>
            <person name="Xiang L."/>
            <person name="Li Y."/>
            <person name="Xu Z."/>
            <person name="Ji A."/>
            <person name="Wang L."/>
            <person name="Lu S."/>
            <person name="Hayward A."/>
            <person name="Sun W."/>
            <person name="Li X."/>
            <person name="Schwartz D.C."/>
            <person name="Wang Y."/>
            <person name="Chen S."/>
        </authorList>
    </citation>
    <scope>NUCLEOTIDE SEQUENCE [LARGE SCALE GENOMIC DNA]</scope>
    <source>
        <strain evidence="2 3">ZZ0214-1</strain>
    </source>
</reference>
<comment type="caution">
    <text evidence="2">The sequence shown here is derived from an EMBL/GenBank/DDBJ whole genome shotgun (WGS) entry which is preliminary data.</text>
</comment>
<sequence length="250" mass="26887">MAGVGKWASDQSYWRSGYGNPFTDGTTSPTTTPRPNPPSRQESSSTRPGERPQPSRSRTLPANLIPPAPSGYGQTSRALAYAQAPTPRPPTTSTSRNHHNHHHRSGSQPPDVRNPYPYPAAPLGHPVVPGQRGSPMVYAPPGARVIYKQYDYVPGKTTVLPVARPGEHFVVVAPAGAHVDRMRTGSHSHSRSSGSGGGSKAGSPTKKGGDPFFKRILTGLRPNIEWGDRDSSRSRSSSRRESSTRRSASR</sequence>
<feature type="compositionally biased region" description="Basic and acidic residues" evidence="1">
    <location>
        <begin position="226"/>
        <end position="244"/>
    </location>
</feature>
<keyword evidence="3" id="KW-1185">Reference proteome</keyword>
<dbReference type="Proteomes" id="UP000230002">
    <property type="component" value="Unassembled WGS sequence"/>
</dbReference>
<evidence type="ECO:0000313" key="3">
    <source>
        <dbReference type="Proteomes" id="UP000230002"/>
    </source>
</evidence>
<feature type="region of interest" description="Disordered" evidence="1">
    <location>
        <begin position="181"/>
        <end position="250"/>
    </location>
</feature>
<proteinExistence type="predicted"/>
<dbReference type="OrthoDB" id="2976199at2759"/>
<dbReference type="EMBL" id="AYKW01000068">
    <property type="protein sequence ID" value="PIL23192.1"/>
    <property type="molecule type" value="Genomic_DNA"/>
</dbReference>
<protein>
    <submittedName>
        <fullName evidence="2">Uncharacterized protein</fullName>
    </submittedName>
</protein>
<gene>
    <name evidence="2" type="ORF">GSI_14501</name>
</gene>
<organism evidence="2 3">
    <name type="scientific">Ganoderma sinense ZZ0214-1</name>
    <dbReference type="NCBI Taxonomy" id="1077348"/>
    <lineage>
        <taxon>Eukaryota</taxon>
        <taxon>Fungi</taxon>
        <taxon>Dikarya</taxon>
        <taxon>Basidiomycota</taxon>
        <taxon>Agaricomycotina</taxon>
        <taxon>Agaricomycetes</taxon>
        <taxon>Polyporales</taxon>
        <taxon>Polyporaceae</taxon>
        <taxon>Ganoderma</taxon>
    </lineage>
</organism>
<evidence type="ECO:0000313" key="2">
    <source>
        <dbReference type="EMBL" id="PIL23192.1"/>
    </source>
</evidence>
<feature type="region of interest" description="Disordered" evidence="1">
    <location>
        <begin position="1"/>
        <end position="125"/>
    </location>
</feature>
<accession>A0A2G8RNV4</accession>
<feature type="compositionally biased region" description="Low complexity" evidence="1">
    <location>
        <begin position="21"/>
        <end position="31"/>
    </location>
</feature>
<evidence type="ECO:0000256" key="1">
    <source>
        <dbReference type="SAM" id="MobiDB-lite"/>
    </source>
</evidence>
<dbReference type="AlphaFoldDB" id="A0A2G8RNV4"/>